<keyword evidence="4" id="KW-1185">Reference proteome</keyword>
<comment type="caution">
    <text evidence="3">The sequence shown here is derived from an EMBL/GenBank/DDBJ whole genome shotgun (WGS) entry which is preliminary data.</text>
</comment>
<name>A0ABQ7JE94_9APIC</name>
<feature type="compositionally biased region" description="Basic and acidic residues" evidence="2">
    <location>
        <begin position="1"/>
        <end position="12"/>
    </location>
</feature>
<gene>
    <name evidence="3" type="ORF">IE077_000017</name>
</gene>
<feature type="region of interest" description="Disordered" evidence="2">
    <location>
        <begin position="435"/>
        <end position="466"/>
    </location>
</feature>
<proteinExistence type="predicted"/>
<dbReference type="PANTHER" id="PTHR31027:SF2">
    <property type="entry name" value="LEBERCILIN DOMAIN-CONTAINING PROTEIN"/>
    <property type="match status" value="1"/>
</dbReference>
<keyword evidence="1" id="KW-0175">Coiled coil</keyword>
<dbReference type="Proteomes" id="UP000823046">
    <property type="component" value="Unassembled WGS sequence"/>
</dbReference>
<evidence type="ECO:0000313" key="3">
    <source>
        <dbReference type="EMBL" id="KAF8822225.1"/>
    </source>
</evidence>
<feature type="region of interest" description="Disordered" evidence="2">
    <location>
        <begin position="1"/>
        <end position="29"/>
    </location>
</feature>
<evidence type="ECO:0000313" key="4">
    <source>
        <dbReference type="Proteomes" id="UP000823046"/>
    </source>
</evidence>
<evidence type="ECO:0000256" key="2">
    <source>
        <dbReference type="SAM" id="MobiDB-lite"/>
    </source>
</evidence>
<evidence type="ECO:0000256" key="1">
    <source>
        <dbReference type="SAM" id="Coils"/>
    </source>
</evidence>
<dbReference type="InterPro" id="IPR039604">
    <property type="entry name" value="Bfr1"/>
</dbReference>
<protein>
    <submittedName>
        <fullName evidence="3">Brf1p family coiled coil protein</fullName>
    </submittedName>
</protein>
<feature type="coiled-coil region" evidence="1">
    <location>
        <begin position="178"/>
        <end position="302"/>
    </location>
</feature>
<dbReference type="PANTHER" id="PTHR31027">
    <property type="entry name" value="NUCLEAR SEGREGATION PROTEIN BFR1"/>
    <property type="match status" value="1"/>
</dbReference>
<sequence>MEKPNRRGRDFSKPTLFRGPPVPGLPKPDENAYLIKITEEKKCIKELREKLDAVFQKLKIANEQKEKSYNEFVVRMDTVTSIQSRVDTLISEKATIYETLESKQREKKQNEVNSRKTVRARSNSDIDLEIAKIEKEMMISTMSLKQEKQLMAKIETLKGMKSRVTKPSPGGPLKSNAVDNEEMQITQLKTSLEKIEAELATLRATRTKEYNQMQPRSSRETDQQAITDLYEQRNTLKQQMKEHALKRDELFHDWTALVKNYNDAAYQEQRRRNEKLRDDRAKKNAEMQRFTLQQKLEEAEELPVTNEYLLLEQLVKYVQKLIDEKNSRESLNGHIKNEDKAAPAMEEMTQGVEAINKKTPAASTKKGASAKKEKAKVLRYDLQTLTYFDQCGVEAPLKEEQLGDCLLDLQQKLAQQKELQLVKIEEMDEQKKSLRAQLSALDNPPLPSSAPKEEVVNPPEVTTSEA</sequence>
<organism evidence="3 4">
    <name type="scientific">Cardiosporidium cionae</name>
    <dbReference type="NCBI Taxonomy" id="476202"/>
    <lineage>
        <taxon>Eukaryota</taxon>
        <taxon>Sar</taxon>
        <taxon>Alveolata</taxon>
        <taxon>Apicomplexa</taxon>
        <taxon>Aconoidasida</taxon>
        <taxon>Nephromycida</taxon>
        <taxon>Cardiosporidium</taxon>
    </lineage>
</organism>
<reference evidence="3 4" key="1">
    <citation type="journal article" date="2020" name="bioRxiv">
        <title>Metabolic contributions of an alphaproteobacterial endosymbiont in the apicomplexan Cardiosporidium cionae.</title>
        <authorList>
            <person name="Hunter E.S."/>
            <person name="Paight C.J."/>
            <person name="Lane C.E."/>
        </authorList>
    </citation>
    <scope>NUCLEOTIDE SEQUENCE [LARGE SCALE GENOMIC DNA]</scope>
    <source>
        <strain evidence="3">ESH_2018</strain>
    </source>
</reference>
<accession>A0ABQ7JE94</accession>
<dbReference type="EMBL" id="JADAQX010000071">
    <property type="protein sequence ID" value="KAF8822225.1"/>
    <property type="molecule type" value="Genomic_DNA"/>
</dbReference>